<evidence type="ECO:0000259" key="10">
    <source>
        <dbReference type="Pfam" id="PF06762"/>
    </source>
</evidence>
<dbReference type="InterPro" id="IPR057433">
    <property type="entry name" value="LMF1/2_C"/>
</dbReference>
<dbReference type="InterPro" id="IPR057434">
    <property type="entry name" value="LMF1/2_N"/>
</dbReference>
<feature type="region of interest" description="Disordered" evidence="9">
    <location>
        <begin position="685"/>
        <end position="722"/>
    </location>
</feature>
<evidence type="ECO:0000256" key="4">
    <source>
        <dbReference type="ARBA" id="ARBA00022824"/>
    </source>
</evidence>
<comment type="caution">
    <text evidence="8">Lacks conserved residue(s) required for the propagation of feature annotation.</text>
</comment>
<dbReference type="PANTHER" id="PTHR14463:SF5">
    <property type="entry name" value="LIPASE MATURATION FACTOR 2"/>
    <property type="match status" value="1"/>
</dbReference>
<comment type="similarity">
    <text evidence="2 8">Belongs to the lipase maturation factor family.</text>
</comment>
<dbReference type="EMBL" id="CAJNOQ010001150">
    <property type="protein sequence ID" value="CAF0872080.1"/>
    <property type="molecule type" value="Genomic_DNA"/>
</dbReference>
<comment type="function">
    <text evidence="8">Involved in the maturation of specific proteins in the endoplasmic reticulum.</text>
</comment>
<sequence length="722" mass="85927">MVKYRLPNSSILLSIREYCQTRNLFLLCMSIIYAFAFASLYWQEAGLYGENGIMPIRRQLKQNNIQTPMLLSFFSNLNLSSFHRIEFITLFGLVLSIFMIIFKCLRTTFFFFILWLIYYSCFQVGGLFLWFQWDTLLLEAGFLTCIVAPLRIIYLSKRKQLIENNDNDFYHDRIVLWLIRWLAFRLLFASGIVKLSGYDRTWWNLTAMFYHYQSQCLPTPLSYYAHHISQWLHSLSTAFVYMIMSGTAILFFSPLRQHRLWAFYFQTFLQILILLTGNYNFFNLLTIFLCLSLVDDKWLNSWNFKSTVKNQNQKKSSLKNIEIIVKWIINLVLIFVYVYLTIKWFGIKWNSNKNLIETKIMFTPKQFDLFLKRFVPVCIFIGWCSLIFTITKALTQSIKRPKKFYKKLFHLIITAFYSIIAICLFFISLIPFSVIEKNTLQALPGELQTWYNKYEQYHIFNAYGLFRSMTGVDGRPELIIEGAFESTNSKGLQWKEYEFQAKPGILSHSPTFVAPHQPRLDWQMWFAALSNYQHEAWLANFLYRLLTNQNEVLKLIKYSPFANKPPKYLRVMLYRYNFTELGSSNWWKRELLTREWFPTISLDTQWFIDYIKHQDILQIKSKTIESSVLVTYLQAIRSFSDKINPILFTWFPVCFAFIILILKKCLYSTSNYYVKSRQSYQTVSTLDDKDESNHRSNNVDDHTGKILGKQHRGKTDQQRKNN</sequence>
<evidence type="ECO:0000256" key="7">
    <source>
        <dbReference type="ARBA" id="ARBA00023180"/>
    </source>
</evidence>
<feature type="compositionally biased region" description="Basic and acidic residues" evidence="9">
    <location>
        <begin position="691"/>
        <end position="704"/>
    </location>
</feature>
<feature type="domain" description="Lipase maturation factor 1/2 N-terminal" evidence="10">
    <location>
        <begin position="130"/>
        <end position="300"/>
    </location>
</feature>
<dbReference type="PANTHER" id="PTHR14463">
    <property type="entry name" value="LIPASE MATURATION FACTOR"/>
    <property type="match status" value="1"/>
</dbReference>
<evidence type="ECO:0000256" key="2">
    <source>
        <dbReference type="ARBA" id="ARBA00005512"/>
    </source>
</evidence>
<dbReference type="Pfam" id="PF25179">
    <property type="entry name" value="LMF1_C"/>
    <property type="match status" value="1"/>
</dbReference>
<feature type="transmembrane region" description="Helical" evidence="8">
    <location>
        <begin position="231"/>
        <end position="252"/>
    </location>
</feature>
<keyword evidence="5 8" id="KW-1133">Transmembrane helix</keyword>
<evidence type="ECO:0000256" key="9">
    <source>
        <dbReference type="SAM" id="MobiDB-lite"/>
    </source>
</evidence>
<keyword evidence="7" id="KW-0325">Glycoprotein</keyword>
<evidence type="ECO:0000256" key="1">
    <source>
        <dbReference type="ARBA" id="ARBA00004477"/>
    </source>
</evidence>
<proteinExistence type="inferred from homology"/>
<feature type="transmembrane region" description="Helical" evidence="8">
    <location>
        <begin position="136"/>
        <end position="154"/>
    </location>
</feature>
<dbReference type="EMBL" id="CAJOBC010001149">
    <property type="protein sequence ID" value="CAF3659234.1"/>
    <property type="molecule type" value="Genomic_DNA"/>
</dbReference>
<feature type="transmembrane region" description="Helical" evidence="8">
    <location>
        <begin position="281"/>
        <end position="299"/>
    </location>
</feature>
<comment type="caution">
    <text evidence="12">The sequence shown here is derived from an EMBL/GenBank/DDBJ whole genome shotgun (WGS) entry which is preliminary data.</text>
</comment>
<evidence type="ECO:0000256" key="5">
    <source>
        <dbReference type="ARBA" id="ARBA00022989"/>
    </source>
</evidence>
<feature type="transmembrane region" description="Helical" evidence="8">
    <location>
        <begin position="643"/>
        <end position="662"/>
    </location>
</feature>
<dbReference type="Proteomes" id="UP000681722">
    <property type="component" value="Unassembled WGS sequence"/>
</dbReference>
<feature type="transmembrane region" description="Helical" evidence="8">
    <location>
        <begin position="320"/>
        <end position="340"/>
    </location>
</feature>
<feature type="domain" description="Lipase maturation factor 1/2 C-terminal" evidence="11">
    <location>
        <begin position="459"/>
        <end position="593"/>
    </location>
</feature>
<feature type="transmembrane region" description="Helical" evidence="8">
    <location>
        <begin position="374"/>
        <end position="395"/>
    </location>
</feature>
<evidence type="ECO:0000256" key="6">
    <source>
        <dbReference type="ARBA" id="ARBA00023136"/>
    </source>
</evidence>
<name>A0A813XRY1_9BILA</name>
<evidence type="ECO:0000259" key="11">
    <source>
        <dbReference type="Pfam" id="PF25179"/>
    </source>
</evidence>
<reference evidence="12" key="1">
    <citation type="submission" date="2021-02" db="EMBL/GenBank/DDBJ databases">
        <authorList>
            <person name="Nowell W R."/>
        </authorList>
    </citation>
    <scope>NUCLEOTIDE SEQUENCE</scope>
</reference>
<gene>
    <name evidence="12" type="ORF">GPM918_LOCUS7153</name>
    <name evidence="13" type="ORF">SRO942_LOCUS7147</name>
</gene>
<feature type="transmembrane region" description="Helical" evidence="8">
    <location>
        <begin position="82"/>
        <end position="102"/>
    </location>
</feature>
<evidence type="ECO:0000256" key="3">
    <source>
        <dbReference type="ARBA" id="ARBA00022692"/>
    </source>
</evidence>
<feature type="transmembrane region" description="Helical" evidence="8">
    <location>
        <begin position="109"/>
        <end position="130"/>
    </location>
</feature>
<dbReference type="Pfam" id="PF06762">
    <property type="entry name" value="LMF1"/>
    <property type="match status" value="1"/>
</dbReference>
<comment type="subcellular location">
    <subcellularLocation>
        <location evidence="1 8">Endoplasmic reticulum membrane</location>
        <topology evidence="1 8">Multi-pass membrane protein</topology>
    </subcellularLocation>
</comment>
<feature type="transmembrane region" description="Helical" evidence="8">
    <location>
        <begin position="24"/>
        <end position="42"/>
    </location>
</feature>
<dbReference type="InterPro" id="IPR009613">
    <property type="entry name" value="LMF"/>
</dbReference>
<organism evidence="12 14">
    <name type="scientific">Didymodactylos carnosus</name>
    <dbReference type="NCBI Taxonomy" id="1234261"/>
    <lineage>
        <taxon>Eukaryota</taxon>
        <taxon>Metazoa</taxon>
        <taxon>Spiralia</taxon>
        <taxon>Gnathifera</taxon>
        <taxon>Rotifera</taxon>
        <taxon>Eurotatoria</taxon>
        <taxon>Bdelloidea</taxon>
        <taxon>Philodinida</taxon>
        <taxon>Philodinidae</taxon>
        <taxon>Didymodactylos</taxon>
    </lineage>
</organism>
<feature type="compositionally biased region" description="Basic and acidic residues" evidence="9">
    <location>
        <begin position="713"/>
        <end position="722"/>
    </location>
</feature>
<accession>A0A813XRY1</accession>
<keyword evidence="14" id="KW-1185">Reference proteome</keyword>
<evidence type="ECO:0000256" key="8">
    <source>
        <dbReference type="RuleBase" id="RU361229"/>
    </source>
</evidence>
<evidence type="ECO:0000313" key="12">
    <source>
        <dbReference type="EMBL" id="CAF0872080.1"/>
    </source>
</evidence>
<dbReference type="Proteomes" id="UP000663829">
    <property type="component" value="Unassembled WGS sequence"/>
</dbReference>
<keyword evidence="3 8" id="KW-0812">Transmembrane</keyword>
<evidence type="ECO:0000313" key="14">
    <source>
        <dbReference type="Proteomes" id="UP000663829"/>
    </source>
</evidence>
<dbReference type="GO" id="GO:0005789">
    <property type="term" value="C:endoplasmic reticulum membrane"/>
    <property type="evidence" value="ECO:0007669"/>
    <property type="project" value="UniProtKB-SubCell"/>
</dbReference>
<evidence type="ECO:0000313" key="13">
    <source>
        <dbReference type="EMBL" id="CAF3659234.1"/>
    </source>
</evidence>
<dbReference type="AlphaFoldDB" id="A0A813XRY1"/>
<protein>
    <recommendedName>
        <fullName evidence="8">Lipase maturation factor</fullName>
    </recommendedName>
</protein>
<keyword evidence="4 8" id="KW-0256">Endoplasmic reticulum</keyword>
<dbReference type="GO" id="GO:0051604">
    <property type="term" value="P:protein maturation"/>
    <property type="evidence" value="ECO:0007669"/>
    <property type="project" value="InterPro"/>
</dbReference>
<feature type="transmembrane region" description="Helical" evidence="8">
    <location>
        <begin position="174"/>
        <end position="193"/>
    </location>
</feature>
<feature type="transmembrane region" description="Helical" evidence="8">
    <location>
        <begin position="407"/>
        <end position="430"/>
    </location>
</feature>
<keyword evidence="6 8" id="KW-0472">Membrane</keyword>
<dbReference type="OrthoDB" id="434126at2759"/>
<feature type="transmembrane region" description="Helical" evidence="8">
    <location>
        <begin position="259"/>
        <end position="275"/>
    </location>
</feature>